<name>A0ABR2H7A4_9EUKA</name>
<gene>
    <name evidence="1" type="ORF">M9Y10_026676</name>
</gene>
<protein>
    <submittedName>
        <fullName evidence="1">Uncharacterized protein</fullName>
    </submittedName>
</protein>
<evidence type="ECO:0000313" key="2">
    <source>
        <dbReference type="Proteomes" id="UP001470230"/>
    </source>
</evidence>
<proteinExistence type="predicted"/>
<evidence type="ECO:0000313" key="1">
    <source>
        <dbReference type="EMBL" id="KAK8841731.1"/>
    </source>
</evidence>
<organism evidence="1 2">
    <name type="scientific">Tritrichomonas musculus</name>
    <dbReference type="NCBI Taxonomy" id="1915356"/>
    <lineage>
        <taxon>Eukaryota</taxon>
        <taxon>Metamonada</taxon>
        <taxon>Parabasalia</taxon>
        <taxon>Tritrichomonadida</taxon>
        <taxon>Tritrichomonadidae</taxon>
        <taxon>Tritrichomonas</taxon>
    </lineage>
</organism>
<reference evidence="1 2" key="1">
    <citation type="submission" date="2024-04" db="EMBL/GenBank/DDBJ databases">
        <title>Tritrichomonas musculus Genome.</title>
        <authorList>
            <person name="Alves-Ferreira E."/>
            <person name="Grigg M."/>
            <person name="Lorenzi H."/>
            <person name="Galac M."/>
        </authorList>
    </citation>
    <scope>NUCLEOTIDE SEQUENCE [LARGE SCALE GENOMIC DNA]</scope>
    <source>
        <strain evidence="1 2">EAF2021</strain>
    </source>
</reference>
<keyword evidence="2" id="KW-1185">Reference proteome</keyword>
<dbReference type="Proteomes" id="UP001470230">
    <property type="component" value="Unassembled WGS sequence"/>
</dbReference>
<comment type="caution">
    <text evidence="1">The sequence shown here is derived from an EMBL/GenBank/DDBJ whole genome shotgun (WGS) entry which is preliminary data.</text>
</comment>
<dbReference type="EMBL" id="JAPFFF010000040">
    <property type="protein sequence ID" value="KAK8841731.1"/>
    <property type="molecule type" value="Genomic_DNA"/>
</dbReference>
<sequence>MYHNPFYNNCYEPLPFRQTHFGYCPNDQMPREQEHSENIQPDDRGDISTLDSLTLNHFPNDLSNNQPTISDSEMFRKQIAYIILGDSSKKISRENIVKIHNHIRNSILRIYNVQLEELKKNAFHYSVDGYYRKYLTYKEPILECIKIEREYILKNILQI</sequence>
<accession>A0ABR2H7A4</accession>